<gene>
    <name evidence="3" type="ORF">JIN87_17065</name>
</gene>
<dbReference type="Gene3D" id="3.40.50.1400">
    <property type="match status" value="2"/>
</dbReference>
<protein>
    <recommendedName>
        <fullName evidence="5">Cobalamin biosynthesis protein CbiX</fullName>
    </recommendedName>
</protein>
<sequence length="305" mass="33253">MRLSVFAKLRQEFTGKSLEGISLLMMENQEECIVLLDNGSLRPDSVRSLRRIAAELEGRIGKKVHPVSLLHSSKIPAEDLDGQEAATWRRFLRKSIEEGVVRFRVVPLFFGPSSAVVDYMPKVTAEVAAKHGAASVEVAGTLIDPARENEDGIAVLLRDLLIRNLDTVSLDGVVLVDHGSPLPEVAACRDLVGRQLAELLKTPAGGLIASSMERREGEEYDFCEPLLERALGFAKDRGWKRVALSQLFFSPGRHAGPGGDIAQIVADSELVREGGEVLFAPLVGESPMLADLLEQRYREAFGASS</sequence>
<proteinExistence type="predicted"/>
<dbReference type="InterPro" id="IPR002762">
    <property type="entry name" value="CbiX-like"/>
</dbReference>
<evidence type="ECO:0000313" key="4">
    <source>
        <dbReference type="Proteomes" id="UP000617628"/>
    </source>
</evidence>
<dbReference type="GO" id="GO:0046872">
    <property type="term" value="F:metal ion binding"/>
    <property type="evidence" value="ECO:0007669"/>
    <property type="project" value="UniProtKB-KW"/>
</dbReference>
<keyword evidence="2" id="KW-0456">Lyase</keyword>
<dbReference type="AlphaFoldDB" id="A0A934RZV7"/>
<dbReference type="RefSeq" id="WP_378924028.1">
    <property type="nucleotide sequence ID" value="NZ_JBHLTO010000002.1"/>
</dbReference>
<dbReference type="EMBL" id="JAENIL010000032">
    <property type="protein sequence ID" value="MBK1878595.1"/>
    <property type="molecule type" value="Genomic_DNA"/>
</dbReference>
<evidence type="ECO:0008006" key="5">
    <source>
        <dbReference type="Google" id="ProtNLM"/>
    </source>
</evidence>
<evidence type="ECO:0000256" key="2">
    <source>
        <dbReference type="ARBA" id="ARBA00023239"/>
    </source>
</evidence>
<accession>A0A934RZV7</accession>
<keyword evidence="1" id="KW-0479">Metal-binding</keyword>
<evidence type="ECO:0000313" key="3">
    <source>
        <dbReference type="EMBL" id="MBK1878595.1"/>
    </source>
</evidence>
<dbReference type="Pfam" id="PF01903">
    <property type="entry name" value="CbiX"/>
    <property type="match status" value="1"/>
</dbReference>
<reference evidence="3" key="1">
    <citation type="submission" date="2021-01" db="EMBL/GenBank/DDBJ databases">
        <title>Modified the classification status of verrucomicrobia.</title>
        <authorList>
            <person name="Feng X."/>
        </authorList>
    </citation>
    <scope>NUCLEOTIDE SEQUENCE</scope>
    <source>
        <strain evidence="3">KCTC 13126</strain>
    </source>
</reference>
<name>A0A934RZV7_9BACT</name>
<comment type="caution">
    <text evidence="3">The sequence shown here is derived from an EMBL/GenBank/DDBJ whole genome shotgun (WGS) entry which is preliminary data.</text>
</comment>
<keyword evidence="4" id="KW-1185">Reference proteome</keyword>
<evidence type="ECO:0000256" key="1">
    <source>
        <dbReference type="ARBA" id="ARBA00022723"/>
    </source>
</evidence>
<dbReference type="SUPFAM" id="SSF53800">
    <property type="entry name" value="Chelatase"/>
    <property type="match status" value="1"/>
</dbReference>
<dbReference type="GO" id="GO:0016829">
    <property type="term" value="F:lyase activity"/>
    <property type="evidence" value="ECO:0007669"/>
    <property type="project" value="UniProtKB-KW"/>
</dbReference>
<organism evidence="3 4">
    <name type="scientific">Pelagicoccus mobilis</name>
    <dbReference type="NCBI Taxonomy" id="415221"/>
    <lineage>
        <taxon>Bacteria</taxon>
        <taxon>Pseudomonadati</taxon>
        <taxon>Verrucomicrobiota</taxon>
        <taxon>Opitutia</taxon>
        <taxon>Puniceicoccales</taxon>
        <taxon>Pelagicoccaceae</taxon>
        <taxon>Pelagicoccus</taxon>
    </lineage>
</organism>
<dbReference type="Proteomes" id="UP000617628">
    <property type="component" value="Unassembled WGS sequence"/>
</dbReference>